<protein>
    <submittedName>
        <fullName evidence="1">Uncharacterized protein</fullName>
    </submittedName>
</protein>
<evidence type="ECO:0000313" key="2">
    <source>
        <dbReference type="Proteomes" id="UP000790709"/>
    </source>
</evidence>
<gene>
    <name evidence="1" type="ORF">BV22DRAFT_212694</name>
</gene>
<dbReference type="EMBL" id="MU266354">
    <property type="protein sequence ID" value="KAH7928329.1"/>
    <property type="molecule type" value="Genomic_DNA"/>
</dbReference>
<organism evidence="1 2">
    <name type="scientific">Leucogyrophana mollusca</name>
    <dbReference type="NCBI Taxonomy" id="85980"/>
    <lineage>
        <taxon>Eukaryota</taxon>
        <taxon>Fungi</taxon>
        <taxon>Dikarya</taxon>
        <taxon>Basidiomycota</taxon>
        <taxon>Agaricomycotina</taxon>
        <taxon>Agaricomycetes</taxon>
        <taxon>Agaricomycetidae</taxon>
        <taxon>Boletales</taxon>
        <taxon>Boletales incertae sedis</taxon>
        <taxon>Leucogyrophana</taxon>
    </lineage>
</organism>
<evidence type="ECO:0000313" key="1">
    <source>
        <dbReference type="EMBL" id="KAH7928329.1"/>
    </source>
</evidence>
<dbReference type="Proteomes" id="UP000790709">
    <property type="component" value="Unassembled WGS sequence"/>
</dbReference>
<reference evidence="1" key="1">
    <citation type="journal article" date="2021" name="New Phytol.">
        <title>Evolutionary innovations through gain and loss of genes in the ectomycorrhizal Boletales.</title>
        <authorList>
            <person name="Wu G."/>
            <person name="Miyauchi S."/>
            <person name="Morin E."/>
            <person name="Kuo A."/>
            <person name="Drula E."/>
            <person name="Varga T."/>
            <person name="Kohler A."/>
            <person name="Feng B."/>
            <person name="Cao Y."/>
            <person name="Lipzen A."/>
            <person name="Daum C."/>
            <person name="Hundley H."/>
            <person name="Pangilinan J."/>
            <person name="Johnson J."/>
            <person name="Barry K."/>
            <person name="LaButti K."/>
            <person name="Ng V."/>
            <person name="Ahrendt S."/>
            <person name="Min B."/>
            <person name="Choi I.G."/>
            <person name="Park H."/>
            <person name="Plett J.M."/>
            <person name="Magnuson J."/>
            <person name="Spatafora J.W."/>
            <person name="Nagy L.G."/>
            <person name="Henrissat B."/>
            <person name="Grigoriev I.V."/>
            <person name="Yang Z.L."/>
            <person name="Xu J."/>
            <person name="Martin F.M."/>
        </authorList>
    </citation>
    <scope>NUCLEOTIDE SEQUENCE</scope>
    <source>
        <strain evidence="1">KUC20120723A-06</strain>
    </source>
</reference>
<proteinExistence type="predicted"/>
<accession>A0ACB8BRM4</accession>
<name>A0ACB8BRM4_9AGAM</name>
<keyword evidence="2" id="KW-1185">Reference proteome</keyword>
<sequence length="72" mass="7788">MAFNGAGWVSTGCSTLPLARSASFFSASSNRSSSNDFSQQWPQHPFCPQQITFEPNASVKSCQSPSTLCCYD</sequence>
<comment type="caution">
    <text evidence="1">The sequence shown here is derived from an EMBL/GenBank/DDBJ whole genome shotgun (WGS) entry which is preliminary data.</text>
</comment>